<gene>
    <name evidence="3" type="ORF">D8S85_00380</name>
</gene>
<dbReference type="KEGG" id="buy:D8S85_00380"/>
<name>A0A3S9VNM5_9BACT</name>
<dbReference type="EMBL" id="CP032819">
    <property type="protein sequence ID" value="AZS28153.1"/>
    <property type="molecule type" value="Genomic_DNA"/>
</dbReference>
<keyword evidence="4" id="KW-1185">Reference proteome</keyword>
<reference evidence="3 4" key="1">
    <citation type="submission" date="2018-10" db="EMBL/GenBank/DDBJ databases">
        <title>Butyricimonas faecalis sp. nov., isolated from human faeces and emended description of the genus Butyricimonas.</title>
        <authorList>
            <person name="Le Roy T."/>
            <person name="Van der Smissen P."/>
            <person name="Paquot A."/>
            <person name="Delzenne N."/>
            <person name="Muccioli G."/>
            <person name="Collet J.-F."/>
            <person name="Cani P.D."/>
        </authorList>
    </citation>
    <scope>NUCLEOTIDE SEQUENCE [LARGE SCALE GENOMIC DNA]</scope>
    <source>
        <strain evidence="3 4">H184</strain>
    </source>
</reference>
<feature type="domain" description="Nuclease associated modular" evidence="2">
    <location>
        <begin position="13"/>
        <end position="42"/>
    </location>
</feature>
<dbReference type="RefSeq" id="WP_127074667.1">
    <property type="nucleotide sequence ID" value="NZ_CP032819.1"/>
</dbReference>
<dbReference type="Pfam" id="PF07460">
    <property type="entry name" value="NUMOD3"/>
    <property type="match status" value="1"/>
</dbReference>
<evidence type="ECO:0000256" key="1">
    <source>
        <dbReference type="SAM" id="MobiDB-lite"/>
    </source>
</evidence>
<feature type="region of interest" description="Disordered" evidence="1">
    <location>
        <begin position="1"/>
        <end position="35"/>
    </location>
</feature>
<protein>
    <recommendedName>
        <fullName evidence="2">Nuclease associated modular domain-containing protein</fullName>
    </recommendedName>
</protein>
<dbReference type="Proteomes" id="UP000270673">
    <property type="component" value="Chromosome"/>
</dbReference>
<proteinExistence type="predicted"/>
<evidence type="ECO:0000313" key="3">
    <source>
        <dbReference type="EMBL" id="AZS28153.1"/>
    </source>
</evidence>
<evidence type="ECO:0000259" key="2">
    <source>
        <dbReference type="Pfam" id="PF07460"/>
    </source>
</evidence>
<accession>A0A3S9VNM5</accession>
<dbReference type="AlphaFoldDB" id="A0A3S9VNM5"/>
<feature type="compositionally biased region" description="Basic and acidic residues" evidence="1">
    <location>
        <begin position="7"/>
        <end position="16"/>
    </location>
</feature>
<organism evidence="3 4">
    <name type="scientific">Butyricimonas faecalis</name>
    <dbReference type="NCBI Taxonomy" id="2093856"/>
    <lineage>
        <taxon>Bacteria</taxon>
        <taxon>Pseudomonadati</taxon>
        <taxon>Bacteroidota</taxon>
        <taxon>Bacteroidia</taxon>
        <taxon>Bacteroidales</taxon>
        <taxon>Odoribacteraceae</taxon>
        <taxon>Butyricimonas</taxon>
    </lineage>
</organism>
<sequence length="119" mass="13784">MNNQVKYDLDNSTREKMRQKKLGANNPNYGKPRTPATKAKIALSQRKSWTQRKTGQNHEKDNAYFGNIEFNSKEEAIDFFEELNRKHGKTIIISESKFEALIDFLLEKCICVDSNVCHS</sequence>
<dbReference type="GO" id="GO:0003677">
    <property type="term" value="F:DNA binding"/>
    <property type="evidence" value="ECO:0007669"/>
    <property type="project" value="InterPro"/>
</dbReference>
<evidence type="ECO:0000313" key="4">
    <source>
        <dbReference type="Proteomes" id="UP000270673"/>
    </source>
</evidence>
<dbReference type="InterPro" id="IPR003611">
    <property type="entry name" value="NUMOD3"/>
</dbReference>